<feature type="region of interest" description="Disordered" evidence="1">
    <location>
        <begin position="1"/>
        <end position="79"/>
    </location>
</feature>
<reference evidence="2" key="1">
    <citation type="submission" date="2023-10" db="EMBL/GenBank/DDBJ databases">
        <authorList>
            <person name="Chen Y."/>
            <person name="Shah S."/>
            <person name="Dougan E. K."/>
            <person name="Thang M."/>
            <person name="Chan C."/>
        </authorList>
    </citation>
    <scope>NUCLEOTIDE SEQUENCE [LARGE SCALE GENOMIC DNA]</scope>
</reference>
<feature type="non-terminal residue" evidence="2">
    <location>
        <position position="154"/>
    </location>
</feature>
<evidence type="ECO:0000256" key="1">
    <source>
        <dbReference type="SAM" id="MobiDB-lite"/>
    </source>
</evidence>
<organism evidence="2 3">
    <name type="scientific">Prorocentrum cordatum</name>
    <dbReference type="NCBI Taxonomy" id="2364126"/>
    <lineage>
        <taxon>Eukaryota</taxon>
        <taxon>Sar</taxon>
        <taxon>Alveolata</taxon>
        <taxon>Dinophyceae</taxon>
        <taxon>Prorocentrales</taxon>
        <taxon>Prorocentraceae</taxon>
        <taxon>Prorocentrum</taxon>
    </lineage>
</organism>
<accession>A0ABN9RPK6</accession>
<name>A0ABN9RPK6_9DINO</name>
<sequence length="154" mass="16557">MLDPEREFEEERWPGDLLRRLPSADYAGRRLTGASESESAGAATTSEAPPPALGEDSATTEEDGTSADSPPGDYAPSKTYGCVSACRATECPDDADTDLCDGDEISVRRLHWARGRETRRSRRLGLRARGRRLNDVGEAGAMVIATSTIEALEA</sequence>
<evidence type="ECO:0000313" key="3">
    <source>
        <dbReference type="Proteomes" id="UP001189429"/>
    </source>
</evidence>
<feature type="compositionally biased region" description="Low complexity" evidence="1">
    <location>
        <begin position="32"/>
        <end position="47"/>
    </location>
</feature>
<protein>
    <submittedName>
        <fullName evidence="2">Uncharacterized protein</fullName>
    </submittedName>
</protein>
<keyword evidence="3" id="KW-1185">Reference proteome</keyword>
<gene>
    <name evidence="2" type="ORF">PCOR1329_LOCUS22299</name>
</gene>
<dbReference type="EMBL" id="CAUYUJ010007436">
    <property type="protein sequence ID" value="CAK0820740.1"/>
    <property type="molecule type" value="Genomic_DNA"/>
</dbReference>
<evidence type="ECO:0000313" key="2">
    <source>
        <dbReference type="EMBL" id="CAK0820740.1"/>
    </source>
</evidence>
<comment type="caution">
    <text evidence="2">The sequence shown here is derived from an EMBL/GenBank/DDBJ whole genome shotgun (WGS) entry which is preliminary data.</text>
</comment>
<feature type="compositionally biased region" description="Basic and acidic residues" evidence="1">
    <location>
        <begin position="9"/>
        <end position="19"/>
    </location>
</feature>
<dbReference type="Proteomes" id="UP001189429">
    <property type="component" value="Unassembled WGS sequence"/>
</dbReference>
<proteinExistence type="predicted"/>